<dbReference type="InterPro" id="IPR008991">
    <property type="entry name" value="Translation_prot_SH3-like_sf"/>
</dbReference>
<dbReference type="InterPro" id="IPR013185">
    <property type="entry name" value="Transl_elong_KOW-like"/>
</dbReference>
<protein>
    <recommendedName>
        <fullName evidence="1">Translation elongation factor KOW-like domain-containing protein</fullName>
    </recommendedName>
</protein>
<evidence type="ECO:0000259" key="1">
    <source>
        <dbReference type="Pfam" id="PF08207"/>
    </source>
</evidence>
<name>A0A7R7ABP8_9PROT</name>
<dbReference type="SUPFAM" id="SSF50104">
    <property type="entry name" value="Translation proteins SH3-like domain"/>
    <property type="match status" value="1"/>
</dbReference>
<evidence type="ECO:0000313" key="2">
    <source>
        <dbReference type="EMBL" id="BCG49608.1"/>
    </source>
</evidence>
<proteinExistence type="predicted"/>
<dbReference type="RefSeq" id="WP_201329941.1">
    <property type="nucleotide sequence ID" value="NZ_AP023215.1"/>
</dbReference>
<accession>A0A7R7ABP8</accession>
<dbReference type="InterPro" id="IPR014722">
    <property type="entry name" value="Rib_uL2_dom2"/>
</dbReference>
<evidence type="ECO:0000313" key="3">
    <source>
        <dbReference type="Proteomes" id="UP000595708"/>
    </source>
</evidence>
<dbReference type="Gene3D" id="2.30.30.30">
    <property type="match status" value="1"/>
</dbReference>
<feature type="domain" description="Translation elongation factor KOW-like" evidence="1">
    <location>
        <begin position="4"/>
        <end position="59"/>
    </location>
</feature>
<dbReference type="EMBL" id="AP023215">
    <property type="protein sequence ID" value="BCG49608.1"/>
    <property type="molecule type" value="Genomic_DNA"/>
</dbReference>
<dbReference type="Proteomes" id="UP000595708">
    <property type="component" value="Chromosome"/>
</dbReference>
<dbReference type="KEGG" id="parm:PADco_1880"/>
<organism evidence="2 3">
    <name type="scientific">Candidatus Profftella armatura</name>
    <name type="common">Diaphorina cf. continua</name>
    <dbReference type="NCBI Taxonomy" id="2661583"/>
    <lineage>
        <taxon>Bacteria</taxon>
        <taxon>Pseudomonadati</taxon>
        <taxon>Pseudomonadota</taxon>
        <taxon>Betaproteobacteria</taxon>
        <taxon>Candidatus Profftella</taxon>
    </lineage>
</organism>
<sequence length="69" mass="8407">MKLVKEVRVENVILFQNKPMIVLRSDIHRSCRNDFTYKWKIKNILTNKFIKNIFRGDKKINVIIFKKNQ</sequence>
<keyword evidence="3" id="KW-1185">Reference proteome</keyword>
<dbReference type="AlphaFoldDB" id="A0A7R7ABP8"/>
<reference evidence="2 3" key="1">
    <citation type="journal article" date="2020" name="Genome Biol. Evol.">
        <title>Comparative Genomics Underlines Multiple Roles of Profftella, an Obligate Symbiont of Psyllids: Providing Toxins, Vitamins, and Carotenoids.</title>
        <authorList>
            <person name="Nakabachi A."/>
            <person name="Piel J."/>
            <person name="Malenovsky I."/>
            <person name="Hirose Y."/>
        </authorList>
    </citation>
    <scope>NUCLEOTIDE SEQUENCE [LARGE SCALE GENOMIC DNA]</scope>
    <source>
        <strain evidence="2 3">Dco</strain>
    </source>
</reference>
<dbReference type="Pfam" id="PF08207">
    <property type="entry name" value="EFP_N"/>
    <property type="match status" value="1"/>
</dbReference>
<gene>
    <name evidence="2" type="ORF">PADco_1880</name>
</gene>